<dbReference type="AlphaFoldDB" id="A0A1M6KKA4"/>
<sequence length="278" mass="31796">MAECSLCFRHCNIKEGEYGFCAGRTCKDGKVIPENYGMITSIALDPIEKKPLNRFFPGSRILSVGSYGCNLRCPFCQNHQISWGDELDISRNRAKYVSPEELVQIAEEQKCNGNIGVAFTYNEPLISYEYILDTANILKDLALKTVVVTNGMVDTNAVQEMFQYVDAMNIDLKGFTNRYYQELLKGNLEMVKNFISEAVKHCHVELTTLVIPGENDFDEEIEELSQWISLLDEEIPLHLSRFFPRFQMSDRSATPVETVYHLKTIAEKYLKYVYTGNC</sequence>
<feature type="binding site" evidence="6">
    <location>
        <position position="76"/>
    </location>
    <ligand>
        <name>[4Fe-4S] cluster</name>
        <dbReference type="ChEBI" id="CHEBI:49883"/>
        <note>4Fe-4S-S-AdoMet</note>
    </ligand>
</feature>
<dbReference type="Proteomes" id="UP000184185">
    <property type="component" value="Unassembled WGS sequence"/>
</dbReference>
<keyword evidence="9" id="KW-1185">Reference proteome</keyword>
<dbReference type="Pfam" id="PF04055">
    <property type="entry name" value="Radical_SAM"/>
    <property type="match status" value="1"/>
</dbReference>
<dbReference type="CDD" id="cd01335">
    <property type="entry name" value="Radical_SAM"/>
    <property type="match status" value="1"/>
</dbReference>
<evidence type="ECO:0000256" key="4">
    <source>
        <dbReference type="ARBA" id="ARBA00023004"/>
    </source>
</evidence>
<dbReference type="PROSITE" id="PS51918">
    <property type="entry name" value="RADICAL_SAM"/>
    <property type="match status" value="1"/>
</dbReference>
<keyword evidence="1" id="KW-0004">4Fe-4S</keyword>
<dbReference type="SFLD" id="SFLDG01101">
    <property type="entry name" value="Uncharacterised_Radical_SAM_Su"/>
    <property type="match status" value="1"/>
</dbReference>
<dbReference type="InterPro" id="IPR027596">
    <property type="entry name" value="AmmeMemoSam_rS"/>
</dbReference>
<dbReference type="RefSeq" id="WP_072919226.1">
    <property type="nucleotide sequence ID" value="NZ_FQYQ01000031.1"/>
</dbReference>
<keyword evidence="2 6" id="KW-0949">S-adenosyl-L-methionine</keyword>
<evidence type="ECO:0000259" key="7">
    <source>
        <dbReference type="PROSITE" id="PS51918"/>
    </source>
</evidence>
<feature type="binding site" evidence="6">
    <location>
        <position position="73"/>
    </location>
    <ligand>
        <name>[4Fe-4S] cluster</name>
        <dbReference type="ChEBI" id="CHEBI:49883"/>
        <note>4Fe-4S-S-AdoMet</note>
    </ligand>
</feature>
<name>A0A1M6KKA4_PSEXY</name>
<evidence type="ECO:0000313" key="8">
    <source>
        <dbReference type="EMBL" id="SHJ59417.1"/>
    </source>
</evidence>
<reference evidence="8 9" key="1">
    <citation type="submission" date="2016-11" db="EMBL/GenBank/DDBJ databases">
        <authorList>
            <person name="Jaros S."/>
            <person name="Januszkiewicz K."/>
            <person name="Wedrychowicz H."/>
        </authorList>
    </citation>
    <scope>NUCLEOTIDE SEQUENCE [LARGE SCALE GENOMIC DNA]</scope>
    <source>
        <strain evidence="8 9">DSM 14809</strain>
    </source>
</reference>
<dbReference type="NCBIfam" id="TIGR04337">
    <property type="entry name" value="AmmeMemoSam_rS"/>
    <property type="match status" value="1"/>
</dbReference>
<comment type="cofactor">
    <cofactor evidence="6">
        <name>[4Fe-4S] cluster</name>
        <dbReference type="ChEBI" id="CHEBI:49883"/>
    </cofactor>
    <text evidence="6">Binds 1 [4Fe-4S] cluster. The cluster is coordinated with 3 cysteines and an exchangeable S-adenosyl-L-methionine.</text>
</comment>
<evidence type="ECO:0000313" key="9">
    <source>
        <dbReference type="Proteomes" id="UP000184185"/>
    </source>
</evidence>
<dbReference type="InterPro" id="IPR016431">
    <property type="entry name" value="Pyrv-formate_lyase-activ_prd"/>
</dbReference>
<evidence type="ECO:0000256" key="3">
    <source>
        <dbReference type="ARBA" id="ARBA00022723"/>
    </source>
</evidence>
<keyword evidence="3 6" id="KW-0479">Metal-binding</keyword>
<dbReference type="PANTHER" id="PTHR30352:SF5">
    <property type="entry name" value="PYRUVATE FORMATE-LYASE 1-ACTIVATING ENZYME"/>
    <property type="match status" value="1"/>
</dbReference>
<organism evidence="8 9">
    <name type="scientific">Pseudobutyrivibrio xylanivorans DSM 14809</name>
    <dbReference type="NCBI Taxonomy" id="1123012"/>
    <lineage>
        <taxon>Bacteria</taxon>
        <taxon>Bacillati</taxon>
        <taxon>Bacillota</taxon>
        <taxon>Clostridia</taxon>
        <taxon>Lachnospirales</taxon>
        <taxon>Lachnospiraceae</taxon>
        <taxon>Pseudobutyrivibrio</taxon>
    </lineage>
</organism>
<dbReference type="InterPro" id="IPR034457">
    <property type="entry name" value="Organic_radical-activating"/>
</dbReference>
<keyword evidence="5 6" id="KW-0411">Iron-sulfur</keyword>
<gene>
    <name evidence="8" type="ORF">SAMN02745725_02880</name>
</gene>
<dbReference type="SFLD" id="SFLDS00029">
    <property type="entry name" value="Radical_SAM"/>
    <property type="match status" value="1"/>
</dbReference>
<dbReference type="GO" id="GO:0016829">
    <property type="term" value="F:lyase activity"/>
    <property type="evidence" value="ECO:0007669"/>
    <property type="project" value="UniProtKB-KW"/>
</dbReference>
<dbReference type="InterPro" id="IPR058240">
    <property type="entry name" value="rSAM_sf"/>
</dbReference>
<evidence type="ECO:0000256" key="6">
    <source>
        <dbReference type="PIRSR" id="PIRSR004869-50"/>
    </source>
</evidence>
<dbReference type="InterPro" id="IPR007197">
    <property type="entry name" value="rSAM"/>
</dbReference>
<keyword evidence="8" id="KW-0456">Lyase</keyword>
<evidence type="ECO:0000256" key="1">
    <source>
        <dbReference type="ARBA" id="ARBA00022485"/>
    </source>
</evidence>
<evidence type="ECO:0000256" key="5">
    <source>
        <dbReference type="ARBA" id="ARBA00023014"/>
    </source>
</evidence>
<dbReference type="Gene3D" id="3.20.20.70">
    <property type="entry name" value="Aldolase class I"/>
    <property type="match status" value="1"/>
</dbReference>
<dbReference type="OrthoDB" id="9778883at2"/>
<keyword evidence="4 6" id="KW-0408">Iron</keyword>
<dbReference type="EMBL" id="FQYQ01000031">
    <property type="protein sequence ID" value="SHJ59417.1"/>
    <property type="molecule type" value="Genomic_DNA"/>
</dbReference>
<feature type="domain" description="Radical SAM core" evidence="7">
    <location>
        <begin position="54"/>
        <end position="277"/>
    </location>
</feature>
<accession>A0A1M6KKA4</accession>
<keyword evidence="8" id="KW-0670">Pyruvate</keyword>
<proteinExistence type="predicted"/>
<protein>
    <submittedName>
        <fullName evidence="8">Pyruvate formate lyase activating enzyme</fullName>
    </submittedName>
</protein>
<dbReference type="GO" id="GO:0051539">
    <property type="term" value="F:4 iron, 4 sulfur cluster binding"/>
    <property type="evidence" value="ECO:0007669"/>
    <property type="project" value="UniProtKB-KW"/>
</dbReference>
<feature type="binding site" evidence="6">
    <location>
        <position position="69"/>
    </location>
    <ligand>
        <name>[4Fe-4S] cluster</name>
        <dbReference type="ChEBI" id="CHEBI:49883"/>
        <note>4Fe-4S-S-AdoMet</note>
    </ligand>
</feature>
<dbReference type="STRING" id="185007.SAMN02910350_02884"/>
<dbReference type="InterPro" id="IPR013785">
    <property type="entry name" value="Aldolase_TIM"/>
</dbReference>
<dbReference type="GO" id="GO:0046872">
    <property type="term" value="F:metal ion binding"/>
    <property type="evidence" value="ECO:0007669"/>
    <property type="project" value="UniProtKB-KW"/>
</dbReference>
<evidence type="ECO:0000256" key="2">
    <source>
        <dbReference type="ARBA" id="ARBA00022691"/>
    </source>
</evidence>
<dbReference type="PANTHER" id="PTHR30352">
    <property type="entry name" value="PYRUVATE FORMATE-LYASE-ACTIVATING ENZYME"/>
    <property type="match status" value="1"/>
</dbReference>
<dbReference type="PIRSF" id="PIRSF004869">
    <property type="entry name" value="PflX_prd"/>
    <property type="match status" value="1"/>
</dbReference>
<dbReference type="SUPFAM" id="SSF102114">
    <property type="entry name" value="Radical SAM enzymes"/>
    <property type="match status" value="1"/>
</dbReference>